<dbReference type="SMART" id="SM00062">
    <property type="entry name" value="PBPb"/>
    <property type="match status" value="1"/>
</dbReference>
<feature type="chain" id="PRO_5047069395" evidence="3">
    <location>
        <begin position="26"/>
        <end position="298"/>
    </location>
</feature>
<feature type="compositionally biased region" description="Polar residues" evidence="2">
    <location>
        <begin position="25"/>
        <end position="35"/>
    </location>
</feature>
<dbReference type="EMBL" id="JBHTLU010000031">
    <property type="protein sequence ID" value="MFD1222666.1"/>
    <property type="molecule type" value="Genomic_DNA"/>
</dbReference>
<evidence type="ECO:0000256" key="1">
    <source>
        <dbReference type="ARBA" id="ARBA00022729"/>
    </source>
</evidence>
<evidence type="ECO:0000256" key="3">
    <source>
        <dbReference type="SAM" id="SignalP"/>
    </source>
</evidence>
<dbReference type="RefSeq" id="WP_079913337.1">
    <property type="nucleotide sequence ID" value="NZ_BAABJG010000015.1"/>
</dbReference>
<feature type="signal peptide" evidence="3">
    <location>
        <begin position="1"/>
        <end position="25"/>
    </location>
</feature>
<sequence>MKTLTGLASIVLALTVVLSGCGQKAATSSPSTPSKETAAAPTSQAAAPAAPADSGSQATDENTLEKIKKAGKIVIGTGGNYRPFNYMNEKNELVGFDIEWGKIIAEGLGVKPEFVTGQFAGLTPGLLAGKFDILLAGVNVTEERKKSVDFAEPYGRDGVVAVVNKEGGNNAKSIKDLQGKVVGVIAGATAQAVVKEIGGYKEIKEYPGETELFKDLTNKRVDLVSIGRDAAGDFIKTSPDGKKVEIAGDPYTVVDVAIPLRKNNASLKAAIDKIILDKKKDGTYQKLAQEHFGLKFDK</sequence>
<evidence type="ECO:0000256" key="2">
    <source>
        <dbReference type="SAM" id="MobiDB-lite"/>
    </source>
</evidence>
<protein>
    <submittedName>
        <fullName evidence="5">Substrate-binding periplasmic protein</fullName>
    </submittedName>
</protein>
<dbReference type="PROSITE" id="PS51257">
    <property type="entry name" value="PROKAR_LIPOPROTEIN"/>
    <property type="match status" value="1"/>
</dbReference>
<dbReference type="InterPro" id="IPR001638">
    <property type="entry name" value="Solute-binding_3/MltF_N"/>
</dbReference>
<comment type="caution">
    <text evidence="5">The sequence shown here is derived from an EMBL/GenBank/DDBJ whole genome shotgun (WGS) entry which is preliminary data.</text>
</comment>
<proteinExistence type="predicted"/>
<keyword evidence="1 3" id="KW-0732">Signal</keyword>
<dbReference type="PANTHER" id="PTHR35936:SF19">
    <property type="entry name" value="AMINO-ACID-BINDING PROTEIN YXEM-RELATED"/>
    <property type="match status" value="1"/>
</dbReference>
<accession>A0ABW3UQL1</accession>
<keyword evidence="6" id="KW-1185">Reference proteome</keyword>
<evidence type="ECO:0000313" key="6">
    <source>
        <dbReference type="Proteomes" id="UP001597180"/>
    </source>
</evidence>
<name>A0ABW3UQL1_9BACL</name>
<feature type="compositionally biased region" description="Low complexity" evidence="2">
    <location>
        <begin position="37"/>
        <end position="58"/>
    </location>
</feature>
<dbReference type="PANTHER" id="PTHR35936">
    <property type="entry name" value="MEMBRANE-BOUND LYTIC MUREIN TRANSGLYCOSYLASE F"/>
    <property type="match status" value="1"/>
</dbReference>
<gene>
    <name evidence="5" type="ORF">ACFQ4B_21340</name>
</gene>
<dbReference type="SUPFAM" id="SSF53850">
    <property type="entry name" value="Periplasmic binding protein-like II"/>
    <property type="match status" value="1"/>
</dbReference>
<evidence type="ECO:0000313" key="5">
    <source>
        <dbReference type="EMBL" id="MFD1222666.1"/>
    </source>
</evidence>
<organism evidence="5 6">
    <name type="scientific">Paenibacillus vulneris</name>
    <dbReference type="NCBI Taxonomy" id="1133364"/>
    <lineage>
        <taxon>Bacteria</taxon>
        <taxon>Bacillati</taxon>
        <taxon>Bacillota</taxon>
        <taxon>Bacilli</taxon>
        <taxon>Bacillales</taxon>
        <taxon>Paenibacillaceae</taxon>
        <taxon>Paenibacillus</taxon>
    </lineage>
</organism>
<feature type="region of interest" description="Disordered" evidence="2">
    <location>
        <begin position="24"/>
        <end position="61"/>
    </location>
</feature>
<feature type="domain" description="Solute-binding protein family 3/N-terminal" evidence="4">
    <location>
        <begin position="72"/>
        <end position="295"/>
    </location>
</feature>
<dbReference type="Proteomes" id="UP001597180">
    <property type="component" value="Unassembled WGS sequence"/>
</dbReference>
<evidence type="ECO:0000259" key="4">
    <source>
        <dbReference type="SMART" id="SM00062"/>
    </source>
</evidence>
<dbReference type="Gene3D" id="3.40.190.10">
    <property type="entry name" value="Periplasmic binding protein-like II"/>
    <property type="match status" value="2"/>
</dbReference>
<reference evidence="6" key="1">
    <citation type="journal article" date="2019" name="Int. J. Syst. Evol. Microbiol.">
        <title>The Global Catalogue of Microorganisms (GCM) 10K type strain sequencing project: providing services to taxonomists for standard genome sequencing and annotation.</title>
        <authorList>
            <consortium name="The Broad Institute Genomics Platform"/>
            <consortium name="The Broad Institute Genome Sequencing Center for Infectious Disease"/>
            <person name="Wu L."/>
            <person name="Ma J."/>
        </authorList>
    </citation>
    <scope>NUCLEOTIDE SEQUENCE [LARGE SCALE GENOMIC DNA]</scope>
    <source>
        <strain evidence="6">CCUG 53270</strain>
    </source>
</reference>
<dbReference type="Pfam" id="PF00497">
    <property type="entry name" value="SBP_bac_3"/>
    <property type="match status" value="1"/>
</dbReference>